<proteinExistence type="predicted"/>
<dbReference type="EMBL" id="JAUSQZ010000001">
    <property type="protein sequence ID" value="MDP9828036.1"/>
    <property type="molecule type" value="Genomic_DNA"/>
</dbReference>
<accession>A0ABT9P5R2</accession>
<protein>
    <submittedName>
        <fullName evidence="1">Uncharacterized protein</fullName>
    </submittedName>
</protein>
<reference evidence="1 2" key="1">
    <citation type="submission" date="2023-07" db="EMBL/GenBank/DDBJ databases">
        <title>Sequencing the genomes of 1000 actinobacteria strains.</title>
        <authorList>
            <person name="Klenk H.-P."/>
        </authorList>
    </citation>
    <scope>NUCLEOTIDE SEQUENCE [LARGE SCALE GENOMIC DNA]</scope>
    <source>
        <strain evidence="1 2">DSM 44388</strain>
    </source>
</reference>
<dbReference type="Proteomes" id="UP001235712">
    <property type="component" value="Unassembled WGS sequence"/>
</dbReference>
<organism evidence="1 2">
    <name type="scientific">Kineosporia succinea</name>
    <dbReference type="NCBI Taxonomy" id="84632"/>
    <lineage>
        <taxon>Bacteria</taxon>
        <taxon>Bacillati</taxon>
        <taxon>Actinomycetota</taxon>
        <taxon>Actinomycetes</taxon>
        <taxon>Kineosporiales</taxon>
        <taxon>Kineosporiaceae</taxon>
        <taxon>Kineosporia</taxon>
    </lineage>
</organism>
<evidence type="ECO:0000313" key="1">
    <source>
        <dbReference type="EMBL" id="MDP9828036.1"/>
    </source>
</evidence>
<dbReference type="RefSeq" id="WP_307244805.1">
    <property type="nucleotide sequence ID" value="NZ_JAUSQZ010000001.1"/>
</dbReference>
<gene>
    <name evidence="1" type="ORF">J2S57_003785</name>
</gene>
<name>A0ABT9P5R2_9ACTN</name>
<evidence type="ECO:0000313" key="2">
    <source>
        <dbReference type="Proteomes" id="UP001235712"/>
    </source>
</evidence>
<comment type="caution">
    <text evidence="1">The sequence shown here is derived from an EMBL/GenBank/DDBJ whole genome shotgun (WGS) entry which is preliminary data.</text>
</comment>
<keyword evidence="2" id="KW-1185">Reference proteome</keyword>
<sequence>MLAKIIHDSGETYLELSGASGGSVDPIPMTAPQPAALAHLLTWLLGNDWGFPAGVDGWNGTDPLRIRREDGVLTEGTVTAQVEDGVLMTRMHLRRLIRISGPDYVAAAKASIDELDLSPAYPWGDWDGTEAREIDRFE</sequence>